<evidence type="ECO:0000256" key="7">
    <source>
        <dbReference type="ARBA" id="ARBA00023004"/>
    </source>
</evidence>
<evidence type="ECO:0000256" key="2">
    <source>
        <dbReference type="ARBA" id="ARBA00019403"/>
    </source>
</evidence>
<dbReference type="SMART" id="SM00987">
    <property type="entry name" value="UreE_C"/>
    <property type="match status" value="1"/>
</dbReference>
<evidence type="ECO:0000256" key="5">
    <source>
        <dbReference type="ARBA" id="ARBA00022763"/>
    </source>
</evidence>
<keyword evidence="3" id="KW-0004">4Fe-4S</keyword>
<feature type="region of interest" description="Disordered" evidence="10">
    <location>
        <begin position="259"/>
        <end position="289"/>
    </location>
</feature>
<evidence type="ECO:0000256" key="10">
    <source>
        <dbReference type="SAM" id="MobiDB-lite"/>
    </source>
</evidence>
<comment type="similarity">
    <text evidence="1">Belongs to the uracil-DNA glycosylase (UDG) superfamily. Type 4 (UDGa) family.</text>
</comment>
<evidence type="ECO:0000256" key="8">
    <source>
        <dbReference type="ARBA" id="ARBA00023014"/>
    </source>
</evidence>
<sequence>MSTIYAILLPAPADLDAWRLAARRMLAAGLPPAQIDWRVAGDDAALFGEAPPDHPPSTARVPRAFIDLASVVIRHRDAARFALLYRLLWRITHGEAALLRIPTDPDVVRAEAMAKSVRRDAHKMHAFLRFREVAQPDGPRFLAWFEPEHHIEEAEAGFFVRRFAALRFSIVTPRRSIHWDGQDLAFGPGGHRCDVPAEDATEDLWRAYFAAIFNPARLKPAAMRAEMPKKYWRNMPEAADIPRLIAEAPARVREMVARGATPPTPVPQRPRLLAAESGQRAAEERPAPRDAREAALAALRARLLADATLPLAEAATQAVFGEGPVDAPLMLVGEQPGDEEDLAGCPFVGPAGRLLDAALAEARIDRARLYVTNAVKHFKYQPQGRRRLHQRPDTGDIARYRPFLLEEIALVRPRIVLAMGVTAGQALTGDARVTLSGLRGTTHELRCGTPMRATVHPAYLLRLPEGEGQRREHAMFVEDLCDAAAYAGISTSGR</sequence>
<organism evidence="12 13">
    <name type="scientific">Roseomonas nitratireducens</name>
    <dbReference type="NCBI Taxonomy" id="2820810"/>
    <lineage>
        <taxon>Bacteria</taxon>
        <taxon>Pseudomonadati</taxon>
        <taxon>Pseudomonadota</taxon>
        <taxon>Alphaproteobacteria</taxon>
        <taxon>Acetobacterales</taxon>
        <taxon>Roseomonadaceae</taxon>
        <taxon>Roseomonas</taxon>
    </lineage>
</organism>
<evidence type="ECO:0000313" key="12">
    <source>
        <dbReference type="EMBL" id="MBP0465935.1"/>
    </source>
</evidence>
<keyword evidence="4" id="KW-0479">Metal-binding</keyword>
<evidence type="ECO:0000256" key="4">
    <source>
        <dbReference type="ARBA" id="ARBA00022723"/>
    </source>
</evidence>
<dbReference type="InterPro" id="IPR036895">
    <property type="entry name" value="Uracil-DNA_glycosylase-like_sf"/>
</dbReference>
<comment type="caution">
    <text evidence="12">The sequence shown here is derived from an EMBL/GenBank/DDBJ whole genome shotgun (WGS) entry which is preliminary data.</text>
</comment>
<feature type="domain" description="Uracil-DNA glycosylase-like" evidence="11">
    <location>
        <begin position="320"/>
        <end position="481"/>
    </location>
</feature>
<name>A0ABS4AX41_9PROT</name>
<dbReference type="InterPro" id="IPR051536">
    <property type="entry name" value="UDG_Type-4/5"/>
</dbReference>
<dbReference type="NCBIfam" id="TIGR03914">
    <property type="entry name" value="UDG_fam_dom"/>
    <property type="match status" value="1"/>
</dbReference>
<keyword evidence="13" id="KW-1185">Reference proteome</keyword>
<evidence type="ECO:0000256" key="3">
    <source>
        <dbReference type="ARBA" id="ARBA00022485"/>
    </source>
</evidence>
<dbReference type="EMBL" id="JAGIYZ010000020">
    <property type="protein sequence ID" value="MBP0465935.1"/>
    <property type="molecule type" value="Genomic_DNA"/>
</dbReference>
<dbReference type="Pfam" id="PF03167">
    <property type="entry name" value="UDG"/>
    <property type="match status" value="1"/>
</dbReference>
<accession>A0ABS4AX41</accession>
<dbReference type="InterPro" id="IPR025404">
    <property type="entry name" value="DUF4130"/>
</dbReference>
<keyword evidence="8" id="KW-0411">Iron-sulfur</keyword>
<dbReference type="SUPFAM" id="SSF52141">
    <property type="entry name" value="Uracil-DNA glycosylase-like"/>
    <property type="match status" value="1"/>
</dbReference>
<evidence type="ECO:0000259" key="11">
    <source>
        <dbReference type="SMART" id="SM00986"/>
    </source>
</evidence>
<dbReference type="NCBIfam" id="TIGR03915">
    <property type="entry name" value="SAM_7_link_chp"/>
    <property type="match status" value="1"/>
</dbReference>
<proteinExistence type="inferred from homology"/>
<dbReference type="Pfam" id="PF13566">
    <property type="entry name" value="DUF4130"/>
    <property type="match status" value="1"/>
</dbReference>
<dbReference type="PANTHER" id="PTHR33693">
    <property type="entry name" value="TYPE-5 URACIL-DNA GLYCOSYLASE"/>
    <property type="match status" value="1"/>
</dbReference>
<evidence type="ECO:0000256" key="1">
    <source>
        <dbReference type="ARBA" id="ARBA00006521"/>
    </source>
</evidence>
<dbReference type="Proteomes" id="UP000680815">
    <property type="component" value="Unassembled WGS sequence"/>
</dbReference>
<dbReference type="InterPro" id="IPR005122">
    <property type="entry name" value="Uracil-DNA_glycosylase-like"/>
</dbReference>
<gene>
    <name evidence="12" type="ORF">J5Y09_18560</name>
</gene>
<evidence type="ECO:0000256" key="9">
    <source>
        <dbReference type="ARBA" id="ARBA00023204"/>
    </source>
</evidence>
<dbReference type="InterPro" id="IPR023875">
    <property type="entry name" value="DNA_repair_put"/>
</dbReference>
<dbReference type="PANTHER" id="PTHR33693:SF9">
    <property type="entry name" value="TYPE-4 URACIL-DNA GLYCOSYLASE"/>
    <property type="match status" value="1"/>
</dbReference>
<keyword evidence="6" id="KW-0378">Hydrolase</keyword>
<protein>
    <recommendedName>
        <fullName evidence="2">Type-4 uracil-DNA glycosylase</fullName>
    </recommendedName>
</protein>
<dbReference type="InterPro" id="IPR005273">
    <property type="entry name" value="Ura-DNA_glyco_family4"/>
</dbReference>
<dbReference type="Gene3D" id="3.40.470.10">
    <property type="entry name" value="Uracil-DNA glycosylase-like domain"/>
    <property type="match status" value="1"/>
</dbReference>
<keyword evidence="7" id="KW-0408">Iron</keyword>
<keyword evidence="9" id="KW-0234">DNA repair</keyword>
<dbReference type="RefSeq" id="WP_209353315.1">
    <property type="nucleotide sequence ID" value="NZ_JAGIYZ010000020.1"/>
</dbReference>
<keyword evidence="5" id="KW-0227">DNA damage</keyword>
<dbReference type="CDD" id="cd10030">
    <property type="entry name" value="UDG-F4_TTUDGA_SPO1dp_like"/>
    <property type="match status" value="1"/>
</dbReference>
<evidence type="ECO:0000313" key="13">
    <source>
        <dbReference type="Proteomes" id="UP000680815"/>
    </source>
</evidence>
<evidence type="ECO:0000256" key="6">
    <source>
        <dbReference type="ARBA" id="ARBA00022801"/>
    </source>
</evidence>
<reference evidence="12 13" key="1">
    <citation type="submission" date="2021-03" db="EMBL/GenBank/DDBJ databases">
        <authorList>
            <person name="So Y."/>
        </authorList>
    </citation>
    <scope>NUCLEOTIDE SEQUENCE [LARGE SCALE GENOMIC DNA]</scope>
    <source>
        <strain evidence="12 13">PWR1</strain>
    </source>
</reference>
<dbReference type="SMART" id="SM00986">
    <property type="entry name" value="UDG"/>
    <property type="match status" value="1"/>
</dbReference>